<dbReference type="GO" id="GO:0005886">
    <property type="term" value="C:plasma membrane"/>
    <property type="evidence" value="ECO:0007669"/>
    <property type="project" value="UniProtKB-SubCell"/>
</dbReference>
<evidence type="ECO:0000313" key="18">
    <source>
        <dbReference type="Proteomes" id="UP000442535"/>
    </source>
</evidence>
<reference evidence="17 18" key="1">
    <citation type="submission" date="2019-08" db="EMBL/GenBank/DDBJ databases">
        <title>In-depth cultivation of the pig gut microbiome towards novel bacterial diversity and tailored functional studies.</title>
        <authorList>
            <person name="Wylensek D."/>
            <person name="Hitch T.C.A."/>
            <person name="Clavel T."/>
        </authorList>
    </citation>
    <scope>NUCLEOTIDE SEQUENCE [LARGE SCALE GENOMIC DNA]</scope>
    <source>
        <strain evidence="17 18">RF-GAM-744-WT-7</strain>
    </source>
</reference>
<keyword evidence="11 14" id="KW-0066">ATP synthesis</keyword>
<comment type="function">
    <text evidence="14">Component of the F(0) channel, it forms part of the peripheral stalk, linking F(1) to F(0).</text>
</comment>
<comment type="similarity">
    <text evidence="2 14 15">Belongs to the ATPase B chain family.</text>
</comment>
<keyword evidence="8 14" id="KW-1133">Transmembrane helix</keyword>
<dbReference type="InterPro" id="IPR028987">
    <property type="entry name" value="ATP_synth_B-like_membr_sf"/>
</dbReference>
<feature type="transmembrane region" description="Helical" evidence="14">
    <location>
        <begin position="29"/>
        <end position="48"/>
    </location>
</feature>
<organism evidence="17 18">
    <name type="scientific">Mobiluncus porci</name>
    <dbReference type="NCBI Taxonomy" id="2652278"/>
    <lineage>
        <taxon>Bacteria</taxon>
        <taxon>Bacillati</taxon>
        <taxon>Actinomycetota</taxon>
        <taxon>Actinomycetes</taxon>
        <taxon>Actinomycetales</taxon>
        <taxon>Actinomycetaceae</taxon>
        <taxon>Mobiluncus</taxon>
    </lineage>
</organism>
<accession>A0A7K0K129</accession>
<dbReference type="Gene3D" id="1.20.5.620">
    <property type="entry name" value="F1F0 ATP synthase subunit B, membrane domain"/>
    <property type="match status" value="1"/>
</dbReference>
<dbReference type="GO" id="GO:0046961">
    <property type="term" value="F:proton-transporting ATPase activity, rotational mechanism"/>
    <property type="evidence" value="ECO:0007669"/>
    <property type="project" value="TreeGrafter"/>
</dbReference>
<gene>
    <name evidence="14" type="primary">atpF</name>
    <name evidence="17" type="ORF">FYJ63_02845</name>
</gene>
<dbReference type="InterPro" id="IPR005864">
    <property type="entry name" value="ATP_synth_F0_bsu_bac"/>
</dbReference>
<comment type="function">
    <text evidence="12 14">F(1)F(0) ATP synthase produces ATP from ADP in the presence of a proton or sodium gradient. F-type ATPases consist of two structural domains, F(1) containing the extramembraneous catalytic core and F(0) containing the membrane proton channel, linked together by a central stalk and a peripheral stalk. During catalysis, ATP synthesis in the catalytic domain of F(1) is coupled via a rotary mechanism of the central stalk subunits to proton translocation.</text>
</comment>
<evidence type="ECO:0000256" key="3">
    <source>
        <dbReference type="ARBA" id="ARBA00022448"/>
    </source>
</evidence>
<evidence type="ECO:0000313" key="17">
    <source>
        <dbReference type="EMBL" id="MST49192.1"/>
    </source>
</evidence>
<keyword evidence="9 14" id="KW-0406">Ion transport</keyword>
<comment type="subcellular location">
    <subcellularLocation>
        <location evidence="1 14">Cell membrane</location>
        <topology evidence="1 14">Single-pass membrane protein</topology>
    </subcellularLocation>
</comment>
<evidence type="ECO:0000256" key="1">
    <source>
        <dbReference type="ARBA" id="ARBA00004162"/>
    </source>
</evidence>
<evidence type="ECO:0000256" key="5">
    <source>
        <dbReference type="ARBA" id="ARBA00022547"/>
    </source>
</evidence>
<evidence type="ECO:0000256" key="16">
    <source>
        <dbReference type="SAM" id="Coils"/>
    </source>
</evidence>
<dbReference type="Proteomes" id="UP000442535">
    <property type="component" value="Unassembled WGS sequence"/>
</dbReference>
<evidence type="ECO:0000256" key="13">
    <source>
        <dbReference type="ARBA" id="ARBA00025830"/>
    </source>
</evidence>
<evidence type="ECO:0000256" key="14">
    <source>
        <dbReference type="HAMAP-Rule" id="MF_01398"/>
    </source>
</evidence>
<evidence type="ECO:0000256" key="8">
    <source>
        <dbReference type="ARBA" id="ARBA00022989"/>
    </source>
</evidence>
<dbReference type="InterPro" id="IPR002146">
    <property type="entry name" value="ATP_synth_b/b'su_bac/chlpt"/>
</dbReference>
<evidence type="ECO:0000256" key="11">
    <source>
        <dbReference type="ARBA" id="ARBA00023310"/>
    </source>
</evidence>
<keyword evidence="5 14" id="KW-0138">CF(0)</keyword>
<evidence type="ECO:0000256" key="4">
    <source>
        <dbReference type="ARBA" id="ARBA00022475"/>
    </source>
</evidence>
<dbReference type="Pfam" id="PF00430">
    <property type="entry name" value="ATP-synt_B"/>
    <property type="match status" value="1"/>
</dbReference>
<evidence type="ECO:0000256" key="15">
    <source>
        <dbReference type="RuleBase" id="RU003848"/>
    </source>
</evidence>
<dbReference type="PANTHER" id="PTHR33445">
    <property type="entry name" value="ATP SYNTHASE SUBUNIT B', CHLOROPLASTIC"/>
    <property type="match status" value="1"/>
</dbReference>
<keyword evidence="10 14" id="KW-0472">Membrane</keyword>
<dbReference type="CDD" id="cd06503">
    <property type="entry name" value="ATP-synt_Fo_b"/>
    <property type="match status" value="1"/>
</dbReference>
<comment type="caution">
    <text evidence="17">The sequence shown here is derived from an EMBL/GenBank/DDBJ whole genome shotgun (WGS) entry which is preliminary data.</text>
</comment>
<dbReference type="SUPFAM" id="SSF81573">
    <property type="entry name" value="F1F0 ATP synthase subunit B, membrane domain"/>
    <property type="match status" value="1"/>
</dbReference>
<keyword evidence="7 14" id="KW-0375">Hydrogen ion transport</keyword>
<evidence type="ECO:0000256" key="7">
    <source>
        <dbReference type="ARBA" id="ARBA00022781"/>
    </source>
</evidence>
<keyword evidence="18" id="KW-1185">Reference proteome</keyword>
<dbReference type="AlphaFoldDB" id="A0A7K0K129"/>
<evidence type="ECO:0000256" key="12">
    <source>
        <dbReference type="ARBA" id="ARBA00025198"/>
    </source>
</evidence>
<dbReference type="InterPro" id="IPR050059">
    <property type="entry name" value="ATP_synthase_B_chain"/>
</dbReference>
<keyword evidence="16" id="KW-0175">Coiled coil</keyword>
<keyword evidence="4 14" id="KW-1003">Cell membrane</keyword>
<keyword evidence="3 14" id="KW-0813">Transport</keyword>
<keyword evidence="6 14" id="KW-0812">Transmembrane</keyword>
<dbReference type="GO" id="GO:0045259">
    <property type="term" value="C:proton-transporting ATP synthase complex"/>
    <property type="evidence" value="ECO:0007669"/>
    <property type="project" value="UniProtKB-KW"/>
</dbReference>
<proteinExistence type="inferred from homology"/>
<evidence type="ECO:0000256" key="2">
    <source>
        <dbReference type="ARBA" id="ARBA00005513"/>
    </source>
</evidence>
<dbReference type="HAMAP" id="MF_01398">
    <property type="entry name" value="ATP_synth_b_bprime"/>
    <property type="match status" value="1"/>
</dbReference>
<dbReference type="NCBIfam" id="TIGR01144">
    <property type="entry name" value="ATP_synt_b"/>
    <property type="match status" value="1"/>
</dbReference>
<dbReference type="EMBL" id="VUMY01000004">
    <property type="protein sequence ID" value="MST49192.1"/>
    <property type="molecule type" value="Genomic_DNA"/>
</dbReference>
<evidence type="ECO:0000256" key="6">
    <source>
        <dbReference type="ARBA" id="ARBA00022692"/>
    </source>
</evidence>
<name>A0A7K0K129_9ACTO</name>
<dbReference type="GO" id="GO:0046933">
    <property type="term" value="F:proton-transporting ATP synthase activity, rotational mechanism"/>
    <property type="evidence" value="ECO:0007669"/>
    <property type="project" value="UniProtKB-UniRule"/>
</dbReference>
<dbReference type="NCBIfam" id="NF004412">
    <property type="entry name" value="PRK05759.1-3"/>
    <property type="match status" value="1"/>
</dbReference>
<dbReference type="PANTHER" id="PTHR33445:SF1">
    <property type="entry name" value="ATP SYNTHASE SUBUNIT B"/>
    <property type="match status" value="1"/>
</dbReference>
<feature type="coiled-coil region" evidence="16">
    <location>
        <begin position="73"/>
        <end position="133"/>
    </location>
</feature>
<sequence length="185" mass="20180">MMNSLLVLAEAAAEEGAKPNPLLPPLYDIVWSGIIFIIILFFVIKVALPKYNALVDERARRLQEGLDATVKAQEDSKKAAARIETELADAKAEAAAIRDKANAQAEDIVARAQARAEQEAKRIQETAERQIEAERAAAAESLKKDVGALATQLADKIVGEHLQDEALSARVVDRFLDELEKQPVA</sequence>
<comment type="subunit">
    <text evidence="13 14">F-type ATPases have 2 components, F(1) - the catalytic core - and F(0) - the membrane proton channel. F(1) has five subunits: alpha(3), beta(3), gamma(1), delta(1), epsilon(1). F(0) has three main subunits: a(1), b(2) and c(10-14). The alpha and beta chains form an alternating ring which encloses part of the gamma chain. F(1) is attached to F(0) by a central stalk formed by the gamma and epsilon chains, while a peripheral stalk is formed by the delta and b chains.</text>
</comment>
<protein>
    <recommendedName>
        <fullName evidence="14">ATP synthase subunit b</fullName>
    </recommendedName>
    <alternativeName>
        <fullName evidence="14">ATP synthase F(0) sector subunit b</fullName>
    </alternativeName>
    <alternativeName>
        <fullName evidence="14">ATPase subunit I</fullName>
    </alternativeName>
    <alternativeName>
        <fullName evidence="14">F-type ATPase subunit b</fullName>
        <shortName evidence="14">F-ATPase subunit b</shortName>
    </alternativeName>
</protein>
<evidence type="ECO:0000256" key="9">
    <source>
        <dbReference type="ARBA" id="ARBA00023065"/>
    </source>
</evidence>
<evidence type="ECO:0000256" key="10">
    <source>
        <dbReference type="ARBA" id="ARBA00023136"/>
    </source>
</evidence>